<proteinExistence type="predicted"/>
<evidence type="ECO:0000313" key="2">
    <source>
        <dbReference type="Proteomes" id="UP001328107"/>
    </source>
</evidence>
<sequence length="102" mass="12131">YHAALSKKMPMDGNIFYKLLRIICLFDHTDDVWNKMERLVVLDDTLAKNLNVPSYRRRAAHLTWHFRNNGSHELQCFFTHPKRMAEIEEVDFEFVRKPGAKP</sequence>
<dbReference type="EMBL" id="BTRK01000002">
    <property type="protein sequence ID" value="GMR37562.1"/>
    <property type="molecule type" value="Genomic_DNA"/>
</dbReference>
<dbReference type="Proteomes" id="UP001328107">
    <property type="component" value="Unassembled WGS sequence"/>
</dbReference>
<name>A0AAN5CBX5_9BILA</name>
<protein>
    <submittedName>
        <fullName evidence="1">Uncharacterized protein</fullName>
    </submittedName>
</protein>
<feature type="non-terminal residue" evidence="1">
    <location>
        <position position="102"/>
    </location>
</feature>
<dbReference type="AlphaFoldDB" id="A0AAN5CBX5"/>
<reference evidence="2" key="1">
    <citation type="submission" date="2022-10" db="EMBL/GenBank/DDBJ databases">
        <title>Genome assembly of Pristionchus species.</title>
        <authorList>
            <person name="Yoshida K."/>
            <person name="Sommer R.J."/>
        </authorList>
    </citation>
    <scope>NUCLEOTIDE SEQUENCE [LARGE SCALE GENOMIC DNA]</scope>
    <source>
        <strain evidence="2">RS5460</strain>
    </source>
</reference>
<keyword evidence="2" id="KW-1185">Reference proteome</keyword>
<organism evidence="1 2">
    <name type="scientific">Pristionchus mayeri</name>
    <dbReference type="NCBI Taxonomy" id="1317129"/>
    <lineage>
        <taxon>Eukaryota</taxon>
        <taxon>Metazoa</taxon>
        <taxon>Ecdysozoa</taxon>
        <taxon>Nematoda</taxon>
        <taxon>Chromadorea</taxon>
        <taxon>Rhabditida</taxon>
        <taxon>Rhabditina</taxon>
        <taxon>Diplogasteromorpha</taxon>
        <taxon>Diplogasteroidea</taxon>
        <taxon>Neodiplogasteridae</taxon>
        <taxon>Pristionchus</taxon>
    </lineage>
</organism>
<feature type="non-terminal residue" evidence="1">
    <location>
        <position position="1"/>
    </location>
</feature>
<comment type="caution">
    <text evidence="1">The sequence shown here is derived from an EMBL/GenBank/DDBJ whole genome shotgun (WGS) entry which is preliminary data.</text>
</comment>
<evidence type="ECO:0000313" key="1">
    <source>
        <dbReference type="EMBL" id="GMR37562.1"/>
    </source>
</evidence>
<accession>A0AAN5CBX5</accession>
<gene>
    <name evidence="1" type="ORF">PMAYCL1PPCAC_07757</name>
</gene>